<organism evidence="1">
    <name type="scientific">uncultured Caudovirales phage</name>
    <dbReference type="NCBI Taxonomy" id="2100421"/>
    <lineage>
        <taxon>Viruses</taxon>
        <taxon>Duplodnaviria</taxon>
        <taxon>Heunggongvirae</taxon>
        <taxon>Uroviricota</taxon>
        <taxon>Caudoviricetes</taxon>
        <taxon>Peduoviridae</taxon>
        <taxon>Maltschvirus</taxon>
        <taxon>Maltschvirus maltsch</taxon>
    </lineage>
</organism>
<name>A0A6J5MLM2_9CAUD</name>
<reference evidence="1" key="1">
    <citation type="submission" date="2020-04" db="EMBL/GenBank/DDBJ databases">
        <authorList>
            <person name="Chiriac C."/>
            <person name="Salcher M."/>
            <person name="Ghai R."/>
            <person name="Kavagutti S V."/>
        </authorList>
    </citation>
    <scope>NUCLEOTIDE SEQUENCE</scope>
</reference>
<evidence type="ECO:0000313" key="1">
    <source>
        <dbReference type="EMBL" id="CAB4147985.1"/>
    </source>
</evidence>
<gene>
    <name evidence="1" type="ORF">UFOVP431_68</name>
</gene>
<proteinExistence type="predicted"/>
<dbReference type="EMBL" id="LR796483">
    <property type="protein sequence ID" value="CAB4147985.1"/>
    <property type="molecule type" value="Genomic_DNA"/>
</dbReference>
<sequence>MTAPNWSEIFKRFPELEAPGYQEALRQMRERQPDYEAERLKAKMQLINKEKQRVRTRNRHIATARSSVAADNANPLFSANKGRRKKG</sequence>
<accession>A0A6J5MLM2</accession>
<protein>
    <submittedName>
        <fullName evidence="1">Uncharacterized protein</fullName>
    </submittedName>
</protein>